<keyword evidence="7" id="KW-0732">Signal</keyword>
<keyword evidence="6" id="KW-0645">Protease</keyword>
<keyword evidence="9" id="KW-0133">Cell shape</keyword>
<dbReference type="SUPFAM" id="SSF69189">
    <property type="entry name" value="Penicillin-binding protein associated domain"/>
    <property type="match status" value="1"/>
</dbReference>
<name>A0ABR7N0E4_9FIRM</name>
<dbReference type="RefSeq" id="WP_249297427.1">
    <property type="nucleotide sequence ID" value="NZ_JACRSX010000003.1"/>
</dbReference>
<dbReference type="PRINTS" id="PR00725">
    <property type="entry name" value="DADACBPTASE1"/>
</dbReference>
<evidence type="ECO:0000256" key="7">
    <source>
        <dbReference type="ARBA" id="ARBA00022729"/>
    </source>
</evidence>
<dbReference type="GO" id="GO:0004180">
    <property type="term" value="F:carboxypeptidase activity"/>
    <property type="evidence" value="ECO:0007669"/>
    <property type="project" value="UniProtKB-KW"/>
</dbReference>
<dbReference type="InterPro" id="IPR012338">
    <property type="entry name" value="Beta-lactam/transpept-like"/>
</dbReference>
<evidence type="ECO:0000256" key="4">
    <source>
        <dbReference type="ARBA" id="ARBA00012448"/>
    </source>
</evidence>
<comment type="pathway">
    <text evidence="2">Cell wall biogenesis; peptidoglycan biosynthesis.</text>
</comment>
<protein>
    <recommendedName>
        <fullName evidence="4">serine-type D-Ala-D-Ala carboxypeptidase</fullName>
        <ecNumber evidence="4">3.4.16.4</ecNumber>
    </recommendedName>
</protein>
<dbReference type="PANTHER" id="PTHR21581">
    <property type="entry name" value="D-ALANYL-D-ALANINE CARBOXYPEPTIDASE"/>
    <property type="match status" value="1"/>
</dbReference>
<evidence type="ECO:0000256" key="6">
    <source>
        <dbReference type="ARBA" id="ARBA00022670"/>
    </source>
</evidence>
<dbReference type="Proteomes" id="UP000606193">
    <property type="component" value="Unassembled WGS sequence"/>
</dbReference>
<evidence type="ECO:0000259" key="15">
    <source>
        <dbReference type="Pfam" id="PF07943"/>
    </source>
</evidence>
<evidence type="ECO:0000256" key="1">
    <source>
        <dbReference type="ARBA" id="ARBA00003217"/>
    </source>
</evidence>
<dbReference type="Pfam" id="PF07943">
    <property type="entry name" value="PBP5_C"/>
    <property type="match status" value="1"/>
</dbReference>
<evidence type="ECO:0000259" key="14">
    <source>
        <dbReference type="Pfam" id="PF00768"/>
    </source>
</evidence>
<comment type="function">
    <text evidence="1">Removes C-terminal D-alanyl residues from sugar-peptide cell wall precursors.</text>
</comment>
<evidence type="ECO:0000256" key="13">
    <source>
        <dbReference type="RuleBase" id="RU004016"/>
    </source>
</evidence>
<proteinExistence type="inferred from homology"/>
<dbReference type="InterPro" id="IPR012907">
    <property type="entry name" value="Peptidase_S11_C"/>
</dbReference>
<keyword evidence="11" id="KW-0961">Cell wall biogenesis/degradation</keyword>
<dbReference type="SUPFAM" id="SSF56601">
    <property type="entry name" value="beta-lactamase/transpeptidase-like"/>
    <property type="match status" value="1"/>
</dbReference>
<evidence type="ECO:0000256" key="11">
    <source>
        <dbReference type="ARBA" id="ARBA00023316"/>
    </source>
</evidence>
<evidence type="ECO:0000313" key="16">
    <source>
        <dbReference type="EMBL" id="MBC8561800.1"/>
    </source>
</evidence>
<dbReference type="EMBL" id="JACRSX010000003">
    <property type="protein sequence ID" value="MBC8561800.1"/>
    <property type="molecule type" value="Genomic_DNA"/>
</dbReference>
<dbReference type="PANTHER" id="PTHR21581:SF33">
    <property type="entry name" value="D-ALANYL-D-ALANINE CARBOXYPEPTIDASE DACB"/>
    <property type="match status" value="1"/>
</dbReference>
<keyword evidence="17" id="KW-1185">Reference proteome</keyword>
<dbReference type="Gene3D" id="2.60.410.10">
    <property type="entry name" value="D-Ala-D-Ala carboxypeptidase, C-terminal domain"/>
    <property type="match status" value="1"/>
</dbReference>
<evidence type="ECO:0000313" key="17">
    <source>
        <dbReference type="Proteomes" id="UP000606193"/>
    </source>
</evidence>
<comment type="caution">
    <text evidence="16">The sequence shown here is derived from an EMBL/GenBank/DDBJ whole genome shotgun (WGS) entry which is preliminary data.</text>
</comment>
<dbReference type="InterPro" id="IPR015956">
    <property type="entry name" value="Peniciliin-bd_prot_C_sf"/>
</dbReference>
<evidence type="ECO:0000256" key="8">
    <source>
        <dbReference type="ARBA" id="ARBA00022801"/>
    </source>
</evidence>
<comment type="catalytic activity">
    <reaction evidence="12">
        <text>Preferential cleavage: (Ac)2-L-Lys-D-Ala-|-D-Ala. Also transpeptidation of peptidyl-alanyl moieties that are N-acyl substituents of D-alanine.</text>
        <dbReference type="EC" id="3.4.16.4"/>
    </reaction>
</comment>
<keyword evidence="10" id="KW-0573">Peptidoglycan synthesis</keyword>
<accession>A0ABR7N0E4</accession>
<dbReference type="Pfam" id="PF00768">
    <property type="entry name" value="Peptidase_S11"/>
    <property type="match status" value="1"/>
</dbReference>
<feature type="domain" description="Peptidase S11 D-Ala-D-Ala carboxypeptidase A C-terminal" evidence="15">
    <location>
        <begin position="299"/>
        <end position="375"/>
    </location>
</feature>
<sequence>MAIREKAFWEPSQKPAESIVPVVRMTASELGSSVAASTPSSLYAKAYCVMDTESGRFLLSQNENKKMPMASTTKIMTCILALESGCLDEMVTVSAYAASMPDVQLNIREGEKYRLGDLLYSLMLESHNDTAVAIAEHIGGSVEGFAELMNQKAEEIGCVSTHFVTPNGLDDPEHYTTAKELCMIASYAIQNKEFQKVIQTPQYQFQDASGQRSFQVSNHDAFLGMYQGALGIKTGFTGNAGYCFCGAATKNNRTLVSAVLACGWPPHKTYKWSDTTKLMDYGFEGFKTCEIPSDRDTWKLSVENGCDHNVTVFMSKEDTDSLQLPLRADDVVEIRTSLPEKLTAPVRSGDIVGCQEILLNGEILTKSPLYTGQDIAAMDFPYVLKHLFRNYVFS</sequence>
<evidence type="ECO:0000256" key="3">
    <source>
        <dbReference type="ARBA" id="ARBA00007164"/>
    </source>
</evidence>
<comment type="similarity">
    <text evidence="3 13">Belongs to the peptidase S11 family.</text>
</comment>
<evidence type="ECO:0000256" key="2">
    <source>
        <dbReference type="ARBA" id="ARBA00004752"/>
    </source>
</evidence>
<evidence type="ECO:0000256" key="10">
    <source>
        <dbReference type="ARBA" id="ARBA00022984"/>
    </source>
</evidence>
<gene>
    <name evidence="16" type="ORF">H8704_04010</name>
</gene>
<dbReference type="EC" id="3.4.16.4" evidence="4"/>
<dbReference type="InterPro" id="IPR001967">
    <property type="entry name" value="Peptidase_S11_N"/>
</dbReference>
<organism evidence="16 17">
    <name type="scientific">Jutongia huaianensis</name>
    <dbReference type="NCBI Taxonomy" id="2763668"/>
    <lineage>
        <taxon>Bacteria</taxon>
        <taxon>Bacillati</taxon>
        <taxon>Bacillota</taxon>
        <taxon>Clostridia</taxon>
        <taxon>Lachnospirales</taxon>
        <taxon>Lachnospiraceae</taxon>
        <taxon>Jutongia</taxon>
    </lineage>
</organism>
<dbReference type="Gene3D" id="3.40.710.10">
    <property type="entry name" value="DD-peptidase/beta-lactamase superfamily"/>
    <property type="match status" value="1"/>
</dbReference>
<evidence type="ECO:0000256" key="12">
    <source>
        <dbReference type="ARBA" id="ARBA00034000"/>
    </source>
</evidence>
<keyword evidence="5 16" id="KW-0121">Carboxypeptidase</keyword>
<evidence type="ECO:0000256" key="5">
    <source>
        <dbReference type="ARBA" id="ARBA00022645"/>
    </source>
</evidence>
<feature type="domain" description="Peptidase S11 D-alanyl-D-alanine carboxypeptidase A N-terminal" evidence="14">
    <location>
        <begin position="36"/>
        <end position="260"/>
    </location>
</feature>
<keyword evidence="8" id="KW-0378">Hydrolase</keyword>
<dbReference type="InterPro" id="IPR037167">
    <property type="entry name" value="Peptidase_S11_C_sf"/>
</dbReference>
<reference evidence="16 17" key="1">
    <citation type="submission" date="2020-08" db="EMBL/GenBank/DDBJ databases">
        <title>Genome public.</title>
        <authorList>
            <person name="Liu C."/>
            <person name="Sun Q."/>
        </authorList>
    </citation>
    <scope>NUCLEOTIDE SEQUENCE [LARGE SCALE GENOMIC DNA]</scope>
    <source>
        <strain evidence="16 17">NSJ-37</strain>
    </source>
</reference>
<dbReference type="InterPro" id="IPR018044">
    <property type="entry name" value="Peptidase_S11"/>
</dbReference>
<evidence type="ECO:0000256" key="9">
    <source>
        <dbReference type="ARBA" id="ARBA00022960"/>
    </source>
</evidence>